<evidence type="ECO:0000259" key="7">
    <source>
        <dbReference type="PROSITE" id="PS50045"/>
    </source>
</evidence>
<dbReference type="SMART" id="SM00382">
    <property type="entry name" value="AAA"/>
    <property type="match status" value="1"/>
</dbReference>
<dbReference type="SMART" id="SM00448">
    <property type="entry name" value="REC"/>
    <property type="match status" value="1"/>
</dbReference>
<feature type="modified residue" description="4-aspartylphosphate" evidence="6">
    <location>
        <position position="59"/>
    </location>
</feature>
<dbReference type="InterPro" id="IPR025943">
    <property type="entry name" value="Sigma_54_int_dom_ATP-bd_2"/>
</dbReference>
<dbReference type="PANTHER" id="PTHR32071">
    <property type="entry name" value="TRANSCRIPTIONAL REGULATORY PROTEIN"/>
    <property type="match status" value="1"/>
</dbReference>
<evidence type="ECO:0000256" key="3">
    <source>
        <dbReference type="ARBA" id="ARBA00023015"/>
    </source>
</evidence>
<dbReference type="GO" id="GO:0000160">
    <property type="term" value="P:phosphorelay signal transduction system"/>
    <property type="evidence" value="ECO:0007669"/>
    <property type="project" value="InterPro"/>
</dbReference>
<dbReference type="Gene3D" id="3.40.50.300">
    <property type="entry name" value="P-loop containing nucleotide triphosphate hydrolases"/>
    <property type="match status" value="1"/>
</dbReference>
<dbReference type="PROSITE" id="PS00676">
    <property type="entry name" value="SIGMA54_INTERACT_2"/>
    <property type="match status" value="1"/>
</dbReference>
<evidence type="ECO:0000256" key="4">
    <source>
        <dbReference type="ARBA" id="ARBA00023125"/>
    </source>
</evidence>
<dbReference type="PROSITE" id="PS00688">
    <property type="entry name" value="SIGMA54_INTERACT_3"/>
    <property type="match status" value="1"/>
</dbReference>
<evidence type="ECO:0000256" key="2">
    <source>
        <dbReference type="ARBA" id="ARBA00022840"/>
    </source>
</evidence>
<keyword evidence="1" id="KW-0547">Nucleotide-binding</keyword>
<organism evidence="9 10">
    <name type="scientific">Candidatus Desulfatibia profunda</name>
    <dbReference type="NCBI Taxonomy" id="2841695"/>
    <lineage>
        <taxon>Bacteria</taxon>
        <taxon>Pseudomonadati</taxon>
        <taxon>Thermodesulfobacteriota</taxon>
        <taxon>Desulfobacteria</taxon>
        <taxon>Desulfobacterales</taxon>
        <taxon>Desulfobacterales incertae sedis</taxon>
        <taxon>Candidatus Desulfatibia</taxon>
    </lineage>
</organism>
<dbReference type="PROSITE" id="PS00675">
    <property type="entry name" value="SIGMA54_INTERACT_1"/>
    <property type="match status" value="1"/>
</dbReference>
<accession>A0A8J6NUX1</accession>
<dbReference type="SUPFAM" id="SSF52172">
    <property type="entry name" value="CheY-like"/>
    <property type="match status" value="1"/>
</dbReference>
<dbReference type="PANTHER" id="PTHR32071:SF119">
    <property type="entry name" value="SIGMA L-DEPENDENT TRANSCRIPTIONAL REGULATOR YPLP-RELATED"/>
    <property type="match status" value="1"/>
</dbReference>
<dbReference type="Pfam" id="PF02954">
    <property type="entry name" value="HTH_8"/>
    <property type="match status" value="1"/>
</dbReference>
<dbReference type="EMBL" id="JACNJH010000279">
    <property type="protein sequence ID" value="MBC8363250.1"/>
    <property type="molecule type" value="Genomic_DNA"/>
</dbReference>
<dbReference type="GO" id="GO:0043565">
    <property type="term" value="F:sequence-specific DNA binding"/>
    <property type="evidence" value="ECO:0007669"/>
    <property type="project" value="InterPro"/>
</dbReference>
<dbReference type="InterPro" id="IPR002197">
    <property type="entry name" value="HTH_Fis"/>
</dbReference>
<dbReference type="Gene3D" id="3.40.50.2300">
    <property type="match status" value="1"/>
</dbReference>
<gene>
    <name evidence="9" type="ORF">H8E23_17850</name>
</gene>
<keyword evidence="3" id="KW-0805">Transcription regulation</keyword>
<dbReference type="InterPro" id="IPR009057">
    <property type="entry name" value="Homeodomain-like_sf"/>
</dbReference>
<dbReference type="SUPFAM" id="SSF46689">
    <property type="entry name" value="Homeodomain-like"/>
    <property type="match status" value="1"/>
</dbReference>
<dbReference type="InterPro" id="IPR025662">
    <property type="entry name" value="Sigma_54_int_dom_ATP-bd_1"/>
</dbReference>
<dbReference type="Proteomes" id="UP000603434">
    <property type="component" value="Unassembled WGS sequence"/>
</dbReference>
<evidence type="ECO:0000259" key="8">
    <source>
        <dbReference type="PROSITE" id="PS50110"/>
    </source>
</evidence>
<dbReference type="GO" id="GO:0005524">
    <property type="term" value="F:ATP binding"/>
    <property type="evidence" value="ECO:0007669"/>
    <property type="project" value="UniProtKB-KW"/>
</dbReference>
<dbReference type="InterPro" id="IPR003593">
    <property type="entry name" value="AAA+_ATPase"/>
</dbReference>
<keyword evidence="5" id="KW-0804">Transcription</keyword>
<evidence type="ECO:0000256" key="1">
    <source>
        <dbReference type="ARBA" id="ARBA00022741"/>
    </source>
</evidence>
<dbReference type="PROSITE" id="PS50110">
    <property type="entry name" value="RESPONSE_REGULATORY"/>
    <property type="match status" value="1"/>
</dbReference>
<dbReference type="Pfam" id="PF00158">
    <property type="entry name" value="Sigma54_activat"/>
    <property type="match status" value="1"/>
</dbReference>
<dbReference type="InterPro" id="IPR025944">
    <property type="entry name" value="Sigma_54_int_dom_CS"/>
</dbReference>
<keyword evidence="2" id="KW-0067">ATP-binding</keyword>
<dbReference type="InterPro" id="IPR001789">
    <property type="entry name" value="Sig_transdc_resp-reg_receiver"/>
</dbReference>
<dbReference type="InterPro" id="IPR027417">
    <property type="entry name" value="P-loop_NTPase"/>
</dbReference>
<proteinExistence type="predicted"/>
<dbReference type="InterPro" id="IPR002078">
    <property type="entry name" value="Sigma_54_int"/>
</dbReference>
<keyword evidence="4" id="KW-0238">DNA-binding</keyword>
<dbReference type="Pfam" id="PF00072">
    <property type="entry name" value="Response_reg"/>
    <property type="match status" value="1"/>
</dbReference>
<dbReference type="InterPro" id="IPR011006">
    <property type="entry name" value="CheY-like_superfamily"/>
</dbReference>
<dbReference type="Pfam" id="PF25601">
    <property type="entry name" value="AAA_lid_14"/>
    <property type="match status" value="1"/>
</dbReference>
<name>A0A8J6NUX1_9BACT</name>
<dbReference type="Gene3D" id="1.10.8.60">
    <property type="match status" value="1"/>
</dbReference>
<keyword evidence="6" id="KW-0597">Phosphoprotein</keyword>
<dbReference type="Gene3D" id="1.10.10.60">
    <property type="entry name" value="Homeodomain-like"/>
    <property type="match status" value="1"/>
</dbReference>
<evidence type="ECO:0000313" key="9">
    <source>
        <dbReference type="EMBL" id="MBC8363250.1"/>
    </source>
</evidence>
<dbReference type="InterPro" id="IPR058031">
    <property type="entry name" value="AAA_lid_NorR"/>
</dbReference>
<feature type="domain" description="Response regulatory" evidence="8">
    <location>
        <begin position="10"/>
        <end position="124"/>
    </location>
</feature>
<evidence type="ECO:0000313" key="10">
    <source>
        <dbReference type="Proteomes" id="UP000603434"/>
    </source>
</evidence>
<comment type="caution">
    <text evidence="9">The sequence shown here is derived from an EMBL/GenBank/DDBJ whole genome shotgun (WGS) entry which is preliminary data.</text>
</comment>
<feature type="domain" description="Sigma-54 factor interaction" evidence="7">
    <location>
        <begin position="149"/>
        <end position="378"/>
    </location>
</feature>
<dbReference type="AlphaFoldDB" id="A0A8J6NUX1"/>
<sequence length="456" mass="51614">MKRIQETVFRIAVVDDEITICRRLKKALESDGYAVETFQNGHLFWEHMTQEPFHIIFLDLKLPDINGMELLTRLTGRYEDMEVIIITGYGSINSAIKAIKQGAYHYATKPFKIEEIRMLARGAREKIELRQENRGLRENLGGQNILKGFIGASPAMQEIFAMIKKVATVNCNVLLQGESGTGKELVARSIHRLSPRVNRPFLSFNCGGFTEDLICNELFGHEKGAFTGATMTKIGLIESAAGGTLFLDEIGEMPPSMQVKLLHVIQEKRIFRVGGNKPIDLDIRLIAASNQDIKKAAAKGSFREDLFYRLNVVTLNLPRLAERKDDIPLLVSFFIDKYSLLFGKKNIHIAPQALDILMHYNFPGNVRELENIIQRAVALAEGQAIRIKDLPSDLQKLEFNSFKGEGLLSLDEIEKHHITKVLEKTGYNKGLSSKILNLPRTTFWRKMKKYGLLKED</sequence>
<dbReference type="CDD" id="cd00009">
    <property type="entry name" value="AAA"/>
    <property type="match status" value="1"/>
</dbReference>
<reference evidence="9 10" key="1">
    <citation type="submission" date="2020-08" db="EMBL/GenBank/DDBJ databases">
        <title>Bridging the membrane lipid divide: bacteria of the FCB group superphylum have the potential to synthesize archaeal ether lipids.</title>
        <authorList>
            <person name="Villanueva L."/>
            <person name="Von Meijenfeldt F.A.B."/>
            <person name="Westbye A.B."/>
            <person name="Yadav S."/>
            <person name="Hopmans E.C."/>
            <person name="Dutilh B.E."/>
            <person name="Sinninghe Damste J.S."/>
        </authorList>
    </citation>
    <scope>NUCLEOTIDE SEQUENCE [LARGE SCALE GENOMIC DNA]</scope>
    <source>
        <strain evidence="9">NIOZ-UU30</strain>
    </source>
</reference>
<dbReference type="FunFam" id="3.40.50.300:FF:000006">
    <property type="entry name" value="DNA-binding transcriptional regulator NtrC"/>
    <property type="match status" value="1"/>
</dbReference>
<evidence type="ECO:0000256" key="6">
    <source>
        <dbReference type="PROSITE-ProRule" id="PRU00169"/>
    </source>
</evidence>
<protein>
    <submittedName>
        <fullName evidence="9">Sigma-54-dependent Fis family transcriptional regulator</fullName>
    </submittedName>
</protein>
<dbReference type="GO" id="GO:0006355">
    <property type="term" value="P:regulation of DNA-templated transcription"/>
    <property type="evidence" value="ECO:0007669"/>
    <property type="project" value="InterPro"/>
</dbReference>
<dbReference type="SUPFAM" id="SSF52540">
    <property type="entry name" value="P-loop containing nucleoside triphosphate hydrolases"/>
    <property type="match status" value="1"/>
</dbReference>
<dbReference type="PROSITE" id="PS50045">
    <property type="entry name" value="SIGMA54_INTERACT_4"/>
    <property type="match status" value="1"/>
</dbReference>
<evidence type="ECO:0000256" key="5">
    <source>
        <dbReference type="ARBA" id="ARBA00023163"/>
    </source>
</evidence>